<feature type="compositionally biased region" description="Basic residues" evidence="1">
    <location>
        <begin position="1"/>
        <end position="17"/>
    </location>
</feature>
<dbReference type="Proteomes" id="UP000694044">
    <property type="component" value="Unassembled WGS sequence"/>
</dbReference>
<evidence type="ECO:0000313" key="3">
    <source>
        <dbReference type="Proteomes" id="UP000694044"/>
    </source>
</evidence>
<proteinExistence type="predicted"/>
<feature type="region of interest" description="Disordered" evidence="1">
    <location>
        <begin position="1"/>
        <end position="22"/>
    </location>
</feature>
<dbReference type="OrthoDB" id="88921at2759"/>
<dbReference type="EMBL" id="JAGDFM010000023">
    <property type="protein sequence ID" value="KAG7391167.1"/>
    <property type="molecule type" value="Genomic_DNA"/>
</dbReference>
<gene>
    <name evidence="2" type="ORF">PHYPSEUDO_005528</name>
</gene>
<name>A0A8T1WBZ4_9STRA</name>
<reference evidence="2" key="1">
    <citation type="submission" date="2021-02" db="EMBL/GenBank/DDBJ databases">
        <authorList>
            <person name="Palmer J.M."/>
        </authorList>
    </citation>
    <scope>NUCLEOTIDE SEQUENCE</scope>
    <source>
        <strain evidence="2">SCRP734</strain>
    </source>
</reference>
<keyword evidence="3" id="KW-1185">Reference proteome</keyword>
<protein>
    <submittedName>
        <fullName evidence="2">Uncharacterized protein</fullName>
    </submittedName>
</protein>
<evidence type="ECO:0000256" key="1">
    <source>
        <dbReference type="SAM" id="MobiDB-lite"/>
    </source>
</evidence>
<sequence>MNRRSSTRTTKKQKQRKVTSGGSTAGYLSFVLELETASLFDYLSNVDMASLLQVCSSAFQQESVKTLSTKTMDRFALKTKTHLGRQCRCDGMRRFDGFGRDETCDGAAPFEQNKYLPILQSLEGTLDLLTALALAEKVLLLYCVDSGQGKDLFAPVVELLTEGSETFYTKEAVT</sequence>
<organism evidence="2 3">
    <name type="scientific">Phytophthora pseudosyringae</name>
    <dbReference type="NCBI Taxonomy" id="221518"/>
    <lineage>
        <taxon>Eukaryota</taxon>
        <taxon>Sar</taxon>
        <taxon>Stramenopiles</taxon>
        <taxon>Oomycota</taxon>
        <taxon>Peronosporomycetes</taxon>
        <taxon>Peronosporales</taxon>
        <taxon>Peronosporaceae</taxon>
        <taxon>Phytophthora</taxon>
    </lineage>
</organism>
<accession>A0A8T1WBZ4</accession>
<evidence type="ECO:0000313" key="2">
    <source>
        <dbReference type="EMBL" id="KAG7391167.1"/>
    </source>
</evidence>
<dbReference type="AlphaFoldDB" id="A0A8T1WBZ4"/>
<comment type="caution">
    <text evidence="2">The sequence shown here is derived from an EMBL/GenBank/DDBJ whole genome shotgun (WGS) entry which is preliminary data.</text>
</comment>